<proteinExistence type="predicted"/>
<dbReference type="RefSeq" id="WP_179406972.1">
    <property type="nucleotide sequence ID" value="NZ_BMGF01000002.1"/>
</dbReference>
<reference evidence="1 2" key="1">
    <citation type="submission" date="2020-07" db="EMBL/GenBank/DDBJ databases">
        <title>Genomic Encyclopedia of Type Strains, Phase IV (KMG-IV): sequencing the most valuable type-strain genomes for metagenomic binning, comparative biology and taxonomic classification.</title>
        <authorList>
            <person name="Goeker M."/>
        </authorList>
    </citation>
    <scope>NUCLEOTIDE SEQUENCE [LARGE SCALE GENOMIC DNA]</scope>
    <source>
        <strain evidence="1 2">DSM 29043</strain>
    </source>
</reference>
<comment type="caution">
    <text evidence="1">The sequence shown here is derived from an EMBL/GenBank/DDBJ whole genome shotgun (WGS) entry which is preliminary data.</text>
</comment>
<evidence type="ECO:0000313" key="2">
    <source>
        <dbReference type="Proteomes" id="UP000522081"/>
    </source>
</evidence>
<gene>
    <name evidence="1" type="ORF">FHS75_001407</name>
</gene>
<dbReference type="Proteomes" id="UP000522081">
    <property type="component" value="Unassembled WGS sequence"/>
</dbReference>
<organism evidence="1 2">
    <name type="scientific">Novosphingobium marinum</name>
    <dbReference type="NCBI Taxonomy" id="1514948"/>
    <lineage>
        <taxon>Bacteria</taxon>
        <taxon>Pseudomonadati</taxon>
        <taxon>Pseudomonadota</taxon>
        <taxon>Alphaproteobacteria</taxon>
        <taxon>Sphingomonadales</taxon>
        <taxon>Sphingomonadaceae</taxon>
        <taxon>Novosphingobium</taxon>
    </lineage>
</organism>
<keyword evidence="2" id="KW-1185">Reference proteome</keyword>
<accession>A0A7Z0BUD8</accession>
<dbReference type="AlphaFoldDB" id="A0A7Z0BUD8"/>
<name>A0A7Z0BUD8_9SPHN</name>
<evidence type="ECO:0000313" key="1">
    <source>
        <dbReference type="EMBL" id="NYH95088.1"/>
    </source>
</evidence>
<protein>
    <submittedName>
        <fullName evidence="1">Uncharacterized protein</fullName>
    </submittedName>
</protein>
<dbReference type="EMBL" id="JACBZF010000002">
    <property type="protein sequence ID" value="NYH95088.1"/>
    <property type="molecule type" value="Genomic_DNA"/>
</dbReference>
<sequence length="341" mass="37676">MIDALAPFLIRGIPPEARAGLANKSLKLFGSVIRNSNGSIAYHLQEAAPLANILVTGNPAALLGQVASEVVQISQNEIIRRGVGRIEQGLSSLNDLAAANLAFSAAGIGISVAGFALIDFRLKQIERSFDEMSTRLDQILSSIERVQHDRVEHDLGEIRGLAELFEESWLLTDSGRAESNWRRVYQDGAGLQEIFSRRARIALDRDRDDYSSADPFLEAFALISGLRIASLLSCNEVSVARRIEEDSTHRLLQLTGSISLIDLVRNALPDDLEKGTRRWQLEQAKACEAMRPVVARIRTREQLLATRTAVLPSLEAKNVSPRDWFAQTRSEDAEAIVLLRD</sequence>